<keyword evidence="5" id="KW-1185">Reference proteome</keyword>
<evidence type="ECO:0000259" key="3">
    <source>
        <dbReference type="Pfam" id="PF13649"/>
    </source>
</evidence>
<dbReference type="GO" id="GO:0008168">
    <property type="term" value="F:methyltransferase activity"/>
    <property type="evidence" value="ECO:0007669"/>
    <property type="project" value="UniProtKB-KW"/>
</dbReference>
<dbReference type="SUPFAM" id="SSF53335">
    <property type="entry name" value="S-adenosyl-L-methionine-dependent methyltransferases"/>
    <property type="match status" value="1"/>
</dbReference>
<dbReference type="InterPro" id="IPR041698">
    <property type="entry name" value="Methyltransf_25"/>
</dbReference>
<dbReference type="Pfam" id="PF13649">
    <property type="entry name" value="Methyltransf_25"/>
    <property type="match status" value="1"/>
</dbReference>
<protein>
    <submittedName>
        <fullName evidence="4">Methyltransferase domain-containing protein</fullName>
    </submittedName>
</protein>
<dbReference type="PANTHER" id="PTHR43861">
    <property type="entry name" value="TRANS-ACONITATE 2-METHYLTRANSFERASE-RELATED"/>
    <property type="match status" value="1"/>
</dbReference>
<evidence type="ECO:0000256" key="2">
    <source>
        <dbReference type="ARBA" id="ARBA00022679"/>
    </source>
</evidence>
<sequence length="226" mass="24240">MATPPISGRAPAAAAGTRRVSSAYDTHAAVVTDMLGTTVHRDDPDRAVIEQWADGVSGRILDIGSGTGRWTGHLAGLGHEVVGVDPSEKFVEIARRAHPGVPFRTAAVHDLAESHERWAGFLAWYSLIHLDADDLRTALSVLHDRLEEGGSVLLSYFSGPRSEPFHHPVAPAYRWSAAAIAEALSDAGFRVLDHHRGNSAEHAAITAIRTHPGDVLVQGRPAPRED</sequence>
<dbReference type="OrthoDB" id="9805171at2"/>
<dbReference type="CDD" id="cd02440">
    <property type="entry name" value="AdoMet_MTases"/>
    <property type="match status" value="1"/>
</dbReference>
<dbReference type="EMBL" id="FXZM01000009">
    <property type="protein sequence ID" value="SMY12337.1"/>
    <property type="molecule type" value="Genomic_DNA"/>
</dbReference>
<dbReference type="PANTHER" id="PTHR43861:SF1">
    <property type="entry name" value="TRANS-ACONITATE 2-METHYLTRANSFERASE"/>
    <property type="match status" value="1"/>
</dbReference>
<dbReference type="InterPro" id="IPR029063">
    <property type="entry name" value="SAM-dependent_MTases_sf"/>
</dbReference>
<keyword evidence="2 4" id="KW-0808">Transferase</keyword>
<evidence type="ECO:0000313" key="4">
    <source>
        <dbReference type="EMBL" id="SMY12337.1"/>
    </source>
</evidence>
<keyword evidence="1 4" id="KW-0489">Methyltransferase</keyword>
<accession>A0A2H1L604</accession>
<reference evidence="5" key="1">
    <citation type="submission" date="2017-03" db="EMBL/GenBank/DDBJ databases">
        <authorList>
            <person name="Monnet C."/>
        </authorList>
    </citation>
    <scope>NUCLEOTIDE SEQUENCE [LARGE SCALE GENOMIC DNA]</scope>
    <source>
        <strain evidence="5">SJ5-8</strain>
    </source>
</reference>
<evidence type="ECO:0000313" key="5">
    <source>
        <dbReference type="Proteomes" id="UP000234462"/>
    </source>
</evidence>
<evidence type="ECO:0000256" key="1">
    <source>
        <dbReference type="ARBA" id="ARBA00022603"/>
    </source>
</evidence>
<dbReference type="Gene3D" id="3.40.50.150">
    <property type="entry name" value="Vaccinia Virus protein VP39"/>
    <property type="match status" value="1"/>
</dbReference>
<name>A0A2H1L604_9MICO</name>
<feature type="domain" description="Methyltransferase" evidence="3">
    <location>
        <begin position="60"/>
        <end position="150"/>
    </location>
</feature>
<dbReference type="GO" id="GO:0032259">
    <property type="term" value="P:methylation"/>
    <property type="evidence" value="ECO:0007669"/>
    <property type="project" value="UniProtKB-KW"/>
</dbReference>
<organism evidence="4 5">
    <name type="scientific">Brevibacterium jeotgali</name>
    <dbReference type="NCBI Taxonomy" id="1262550"/>
    <lineage>
        <taxon>Bacteria</taxon>
        <taxon>Bacillati</taxon>
        <taxon>Actinomycetota</taxon>
        <taxon>Actinomycetes</taxon>
        <taxon>Micrococcales</taxon>
        <taxon>Brevibacteriaceae</taxon>
        <taxon>Brevibacterium</taxon>
    </lineage>
</organism>
<gene>
    <name evidence="4" type="ORF">BJEO58_01931</name>
</gene>
<dbReference type="Proteomes" id="UP000234462">
    <property type="component" value="Unassembled WGS sequence"/>
</dbReference>
<dbReference type="AlphaFoldDB" id="A0A2H1L604"/>
<proteinExistence type="predicted"/>
<dbReference type="RefSeq" id="WP_101589284.1">
    <property type="nucleotide sequence ID" value="NZ_FXZM01000009.1"/>
</dbReference>